<dbReference type="EC" id="2.7.1.160" evidence="1"/>
<proteinExistence type="predicted"/>
<keyword evidence="2" id="KW-1185">Reference proteome</keyword>
<name>A0ACC2T9N6_9FUNG</name>
<protein>
    <submittedName>
        <fullName evidence="1">tRNA 2'-phosphotransferase 1, variant 3</fullName>
        <ecNumber evidence="1">2.7.1.160</ecNumber>
    </submittedName>
</protein>
<evidence type="ECO:0000313" key="1">
    <source>
        <dbReference type="EMBL" id="KAJ9070997.1"/>
    </source>
</evidence>
<keyword evidence="1" id="KW-0808">Transferase</keyword>
<accession>A0ACC2T9N6</accession>
<organism evidence="1 2">
    <name type="scientific">Entomophthora muscae</name>
    <dbReference type="NCBI Taxonomy" id="34485"/>
    <lineage>
        <taxon>Eukaryota</taxon>
        <taxon>Fungi</taxon>
        <taxon>Fungi incertae sedis</taxon>
        <taxon>Zoopagomycota</taxon>
        <taxon>Entomophthoromycotina</taxon>
        <taxon>Entomophthoromycetes</taxon>
        <taxon>Entomophthorales</taxon>
        <taxon>Entomophthoraceae</taxon>
        <taxon>Entomophthora</taxon>
    </lineage>
</organism>
<gene>
    <name evidence="1" type="primary">TRPT1</name>
    <name evidence="1" type="ORF">DSO57_1001771</name>
</gene>
<sequence>MEASKEITNLSHKLSKFLRHQMGKTKDFPFSPNGYCLVQDLLVLPNFAKYTFEHISRAVALDAKTRYDLRQGLPYPGGVCQQGVHSFTDTQNTSEECNCWWIRANQGHSFKLLDPDLEPLLNSDTFKNVIHGTYLVCWEKIVKSGGLKTMNRTHIHFSFGLPGEDGVISGMRKSSEVFIYIDLEAALRDGIKFFKSKNNVILSPGIEGKGVIPLKYFFKVTDRSGRTLLSAD</sequence>
<reference evidence="1" key="1">
    <citation type="submission" date="2022-04" db="EMBL/GenBank/DDBJ databases">
        <title>Genome of the entomopathogenic fungus Entomophthora muscae.</title>
        <authorList>
            <person name="Elya C."/>
            <person name="Lovett B.R."/>
            <person name="Lee E."/>
            <person name="Macias A.M."/>
            <person name="Hajek A.E."/>
            <person name="De Bivort B.L."/>
            <person name="Kasson M.T."/>
            <person name="De Fine Licht H.H."/>
            <person name="Stajich J.E."/>
        </authorList>
    </citation>
    <scope>NUCLEOTIDE SEQUENCE</scope>
    <source>
        <strain evidence="1">Berkeley</strain>
    </source>
</reference>
<dbReference type="Proteomes" id="UP001165960">
    <property type="component" value="Unassembled WGS sequence"/>
</dbReference>
<comment type="caution">
    <text evidence="1">The sequence shown here is derived from an EMBL/GenBank/DDBJ whole genome shotgun (WGS) entry which is preliminary data.</text>
</comment>
<evidence type="ECO:0000313" key="2">
    <source>
        <dbReference type="Proteomes" id="UP001165960"/>
    </source>
</evidence>
<dbReference type="EMBL" id="QTSX02003554">
    <property type="protein sequence ID" value="KAJ9070997.1"/>
    <property type="molecule type" value="Genomic_DNA"/>
</dbReference>